<feature type="transmembrane region" description="Helical" evidence="1">
    <location>
        <begin position="16"/>
        <end position="35"/>
    </location>
</feature>
<feature type="transmembrane region" description="Helical" evidence="1">
    <location>
        <begin position="144"/>
        <end position="163"/>
    </location>
</feature>
<comment type="caution">
    <text evidence="3">The sequence shown here is derived from an EMBL/GenBank/DDBJ whole genome shotgun (WGS) entry which is preliminary data.</text>
</comment>
<dbReference type="RefSeq" id="WP_133183836.1">
    <property type="nucleotide sequence ID" value="NZ_SMOD01000011.1"/>
</dbReference>
<keyword evidence="1" id="KW-1133">Transmembrane helix</keyword>
<evidence type="ECO:0000256" key="1">
    <source>
        <dbReference type="SAM" id="Phobius"/>
    </source>
</evidence>
<reference evidence="3 4" key="1">
    <citation type="submission" date="2019-03" db="EMBL/GenBank/DDBJ databases">
        <title>Paraburkholderia sp. isolated from native Mimosa gymnas in Guartela State Park, Brazil.</title>
        <authorList>
            <person name="Paulitsch F."/>
            <person name="Hungria M."/>
            <person name="Delamuta J.R.M."/>
            <person name="Ribeiro R.A."/>
            <person name="Dall'Agnol R."/>
            <person name="Silva J.S.B."/>
        </authorList>
    </citation>
    <scope>NUCLEOTIDE SEQUENCE [LARGE SCALE GENOMIC DNA]</scope>
    <source>
        <strain evidence="3 4">CNPSo 3008</strain>
    </source>
</reference>
<keyword evidence="1" id="KW-0812">Transmembrane</keyword>
<proteinExistence type="predicted"/>
<gene>
    <name evidence="3" type="ORF">E1N52_16590</name>
</gene>
<feature type="transmembrane region" description="Helical" evidence="1">
    <location>
        <begin position="42"/>
        <end position="60"/>
    </location>
</feature>
<evidence type="ECO:0000259" key="2">
    <source>
        <dbReference type="Pfam" id="PF01757"/>
    </source>
</evidence>
<evidence type="ECO:0000313" key="4">
    <source>
        <dbReference type="Proteomes" id="UP000295606"/>
    </source>
</evidence>
<feature type="domain" description="Acyltransferase 3" evidence="2">
    <location>
        <begin position="12"/>
        <end position="338"/>
    </location>
</feature>
<keyword evidence="1" id="KW-0472">Membrane</keyword>
<accession>A0A4R5LF00</accession>
<feature type="transmembrane region" description="Helical" evidence="1">
    <location>
        <begin position="317"/>
        <end position="337"/>
    </location>
</feature>
<sequence>MQGTQPGSRYATLDGLRGAAALLVVFVHFPMLCHVRAIEHGYLAVDLFFIMSGFVIGSAYDCKLASGALSCRQYSQLRLVRLYPLYCAGLVLGLVAMVLRLPVSDWSEIASALPASVLMLPSHVAMPTFYPWPTVWNFIYPLDFPAWSLFFELVASLAYGVFFRDLTTRTLVAIMCVSGLCLVYLACTSSISGGVAWDTFDSGFARLGYAFPAGLLLYRFGRPARERRHLAALAVIVLVIALLCMPWPAAHQNAIDLFLSLVVLPGIVWVASRVEPPARLLPLFAFSGLVSYGIYVLHVPLGFILQDLASRIHTLSHPSRVIAAVFVPGVVLLAWVASRYYDAPVRRALLAHLRARHAARPVATGTGEAPATR</sequence>
<name>A0A4R5LF00_9BURK</name>
<feature type="transmembrane region" description="Helical" evidence="1">
    <location>
        <begin position="254"/>
        <end position="271"/>
    </location>
</feature>
<dbReference type="GO" id="GO:0016747">
    <property type="term" value="F:acyltransferase activity, transferring groups other than amino-acyl groups"/>
    <property type="evidence" value="ECO:0007669"/>
    <property type="project" value="InterPro"/>
</dbReference>
<evidence type="ECO:0000313" key="3">
    <source>
        <dbReference type="EMBL" id="TDG07313.1"/>
    </source>
</evidence>
<dbReference type="EMBL" id="SMOD01000011">
    <property type="protein sequence ID" value="TDG07313.1"/>
    <property type="molecule type" value="Genomic_DNA"/>
</dbReference>
<dbReference type="AlphaFoldDB" id="A0A4R5LF00"/>
<dbReference type="Proteomes" id="UP000295606">
    <property type="component" value="Unassembled WGS sequence"/>
</dbReference>
<dbReference type="InterPro" id="IPR050879">
    <property type="entry name" value="Acyltransferase_3"/>
</dbReference>
<dbReference type="Pfam" id="PF01757">
    <property type="entry name" value="Acyl_transf_3"/>
    <property type="match status" value="1"/>
</dbReference>
<dbReference type="PANTHER" id="PTHR23028:SF134">
    <property type="entry name" value="PUTATIVE (AFU_ORTHOLOGUE AFUA_4G08520)-RELATED"/>
    <property type="match status" value="1"/>
</dbReference>
<organism evidence="3 4">
    <name type="scientific">Paraburkholderia guartelaensis</name>
    <dbReference type="NCBI Taxonomy" id="2546446"/>
    <lineage>
        <taxon>Bacteria</taxon>
        <taxon>Pseudomonadati</taxon>
        <taxon>Pseudomonadota</taxon>
        <taxon>Betaproteobacteria</taxon>
        <taxon>Burkholderiales</taxon>
        <taxon>Burkholderiaceae</taxon>
        <taxon>Paraburkholderia</taxon>
    </lineage>
</organism>
<feature type="transmembrane region" description="Helical" evidence="1">
    <location>
        <begin position="203"/>
        <end position="221"/>
    </location>
</feature>
<dbReference type="PANTHER" id="PTHR23028">
    <property type="entry name" value="ACETYLTRANSFERASE"/>
    <property type="match status" value="1"/>
</dbReference>
<feature type="transmembrane region" description="Helical" evidence="1">
    <location>
        <begin position="230"/>
        <end position="248"/>
    </location>
</feature>
<keyword evidence="3" id="KW-0808">Transferase</keyword>
<feature type="transmembrane region" description="Helical" evidence="1">
    <location>
        <begin position="283"/>
        <end position="305"/>
    </location>
</feature>
<dbReference type="OrthoDB" id="9814807at2"/>
<dbReference type="InterPro" id="IPR002656">
    <property type="entry name" value="Acyl_transf_3_dom"/>
</dbReference>
<keyword evidence="3" id="KW-0012">Acyltransferase</keyword>
<feature type="transmembrane region" description="Helical" evidence="1">
    <location>
        <begin position="170"/>
        <end position="191"/>
    </location>
</feature>
<protein>
    <submittedName>
        <fullName evidence="3">Acyltransferase</fullName>
    </submittedName>
</protein>
<feature type="transmembrane region" description="Helical" evidence="1">
    <location>
        <begin position="80"/>
        <end position="99"/>
    </location>
</feature>